<dbReference type="Proteomes" id="UP001160550">
    <property type="component" value="Unassembled WGS sequence"/>
</dbReference>
<dbReference type="Pfam" id="PF00664">
    <property type="entry name" value="ABC_membrane"/>
    <property type="match status" value="1"/>
</dbReference>
<keyword evidence="11" id="KW-1185">Reference proteome</keyword>
<keyword evidence="5 7" id="KW-1133">Transmembrane helix</keyword>
<dbReference type="PANTHER" id="PTHR24221:SF261">
    <property type="entry name" value="GLUTATHIONE_L-CYSTEINE TRANSPORT SYSTEM ATP-BINDING_PERMEASE PROTEIN CYDD"/>
    <property type="match status" value="1"/>
</dbReference>
<reference evidence="10" key="1">
    <citation type="journal article" date="2007" name="Int. J. Syst. Evol. Microbiol.">
        <title>Luteimonas composti sp. nov., a moderately thermophilic bacterium isolated from food waste.</title>
        <authorList>
            <person name="Young C.C."/>
            <person name="Kampfer P."/>
            <person name="Chen W.M."/>
            <person name="Yen W.S."/>
            <person name="Arun A.B."/>
            <person name="Lai W.A."/>
            <person name="Shen F.T."/>
            <person name="Rekha P.D."/>
            <person name="Lin K.Y."/>
            <person name="Chou J.H."/>
        </authorList>
    </citation>
    <scope>NUCLEOTIDE SEQUENCE</scope>
    <source>
        <strain evidence="10">CC-YY355</strain>
    </source>
</reference>
<dbReference type="InterPro" id="IPR003593">
    <property type="entry name" value="AAA+_ATPase"/>
</dbReference>
<feature type="transmembrane region" description="Helical" evidence="7">
    <location>
        <begin position="155"/>
        <end position="179"/>
    </location>
</feature>
<dbReference type="InterPro" id="IPR017871">
    <property type="entry name" value="ABC_transporter-like_CS"/>
</dbReference>
<dbReference type="EMBL" id="JARYGX010000004">
    <property type="protein sequence ID" value="MDH7451788.1"/>
    <property type="molecule type" value="Genomic_DNA"/>
</dbReference>
<keyword evidence="3" id="KW-0547">Nucleotide-binding</keyword>
<dbReference type="SUPFAM" id="SSF90123">
    <property type="entry name" value="ABC transporter transmembrane region"/>
    <property type="match status" value="1"/>
</dbReference>
<evidence type="ECO:0000313" key="11">
    <source>
        <dbReference type="Proteomes" id="UP001160550"/>
    </source>
</evidence>
<feature type="transmembrane region" description="Helical" evidence="7">
    <location>
        <begin position="252"/>
        <end position="277"/>
    </location>
</feature>
<dbReference type="PROSITE" id="PS50929">
    <property type="entry name" value="ABC_TM1F"/>
    <property type="match status" value="1"/>
</dbReference>
<dbReference type="PANTHER" id="PTHR24221">
    <property type="entry name" value="ATP-BINDING CASSETTE SUB-FAMILY B"/>
    <property type="match status" value="1"/>
</dbReference>
<feature type="domain" description="ABC transporter" evidence="8">
    <location>
        <begin position="359"/>
        <end position="568"/>
    </location>
</feature>
<evidence type="ECO:0000256" key="7">
    <source>
        <dbReference type="SAM" id="Phobius"/>
    </source>
</evidence>
<dbReference type="NCBIfam" id="TIGR02857">
    <property type="entry name" value="CydD"/>
    <property type="match status" value="1"/>
</dbReference>
<proteinExistence type="predicted"/>
<comment type="subcellular location">
    <subcellularLocation>
        <location evidence="1">Cell membrane</location>
        <topology evidence="1">Multi-pass membrane protein</topology>
    </subcellularLocation>
</comment>
<evidence type="ECO:0000256" key="3">
    <source>
        <dbReference type="ARBA" id="ARBA00022741"/>
    </source>
</evidence>
<accession>A0ABT6MN07</accession>
<dbReference type="InterPro" id="IPR036640">
    <property type="entry name" value="ABC1_TM_sf"/>
</dbReference>
<dbReference type="InterPro" id="IPR014216">
    <property type="entry name" value="ABC_transptr_CydD"/>
</dbReference>
<evidence type="ECO:0000313" key="10">
    <source>
        <dbReference type="EMBL" id="MDH7451788.1"/>
    </source>
</evidence>
<feature type="transmembrane region" description="Helical" evidence="7">
    <location>
        <begin position="289"/>
        <end position="308"/>
    </location>
</feature>
<evidence type="ECO:0000256" key="1">
    <source>
        <dbReference type="ARBA" id="ARBA00004651"/>
    </source>
</evidence>
<evidence type="ECO:0000256" key="4">
    <source>
        <dbReference type="ARBA" id="ARBA00022840"/>
    </source>
</evidence>
<keyword evidence="6 7" id="KW-0472">Membrane</keyword>
<evidence type="ECO:0000259" key="8">
    <source>
        <dbReference type="PROSITE" id="PS50893"/>
    </source>
</evidence>
<protein>
    <submittedName>
        <fullName evidence="10">Thiol reductant ABC exporter subunit CydD</fullName>
    </submittedName>
</protein>
<keyword evidence="2 7" id="KW-0812">Transmembrane</keyword>
<evidence type="ECO:0000256" key="5">
    <source>
        <dbReference type="ARBA" id="ARBA00022989"/>
    </source>
</evidence>
<feature type="transmembrane region" description="Helical" evidence="7">
    <location>
        <begin position="68"/>
        <end position="86"/>
    </location>
</feature>
<dbReference type="SUPFAM" id="SSF52540">
    <property type="entry name" value="P-loop containing nucleoside triphosphate hydrolases"/>
    <property type="match status" value="1"/>
</dbReference>
<comment type="caution">
    <text evidence="10">The sequence shown here is derived from an EMBL/GenBank/DDBJ whole genome shotgun (WGS) entry which is preliminary data.</text>
</comment>
<dbReference type="Gene3D" id="1.20.1560.10">
    <property type="entry name" value="ABC transporter type 1, transmembrane domain"/>
    <property type="match status" value="1"/>
</dbReference>
<feature type="transmembrane region" description="Helical" evidence="7">
    <location>
        <begin position="33"/>
        <end position="56"/>
    </location>
</feature>
<feature type="domain" description="ABC transmembrane type-1" evidence="9">
    <location>
        <begin position="33"/>
        <end position="323"/>
    </location>
</feature>
<evidence type="ECO:0000256" key="2">
    <source>
        <dbReference type="ARBA" id="ARBA00022692"/>
    </source>
</evidence>
<sequence length="570" mass="59649">MSALPEGHAPQARSRRLAWLDARLALLRSTHRVALGCTVVAGWLLLPQAWSVATIAQAVLVERRPPMDIAWVFVLLLAAMLGRAALLRLAAGSAAEVAEAVKLQLRGELAARALAQGPLWLRGRRKGALVELSTTQVEALDGYYAGYLPARAEVALVPLALLAAVFAADWLAGLLLLLAAPLVPLFQMLVGWGAEAAGRGQLLALARASAHFGDRLRGLDLVRVHGSGEAELARAAAAADEVRDRSMHVLRIAFLSSAVLEFFASVSVALVAMYFGFRYLGLVEIGPPLPAGLLWTGLFCLLLAPDYFGPLRRLAAHYHDRANALAAAGLIEEALPPDDAVAGTVSAPPAPVPARPGSLVAEALALRHPGASRPVFEDLSFAIAPGGRLALVGASGAGKSSLLEALAGWVRPAHGDLSLPQGARIALAPQRPWIFRGTLAANIRLGDPDASDAAVRAAAEAAQVMAFAACLPQGLETLVGERGVGLSGGEARRVALARALLRDPDVLLLDEPTAFLDPATEARLLDALAQATRGRLVVVATHSPAVMAWAGRVLHLPDGRMSGKQAEGPR</sequence>
<dbReference type="InterPro" id="IPR011527">
    <property type="entry name" value="ABC1_TM_dom"/>
</dbReference>
<dbReference type="CDD" id="cd18584">
    <property type="entry name" value="ABC_6TM_AarD_CydD"/>
    <property type="match status" value="1"/>
</dbReference>
<dbReference type="InterPro" id="IPR027417">
    <property type="entry name" value="P-loop_NTPase"/>
</dbReference>
<dbReference type="InterPro" id="IPR003439">
    <property type="entry name" value="ABC_transporter-like_ATP-bd"/>
</dbReference>
<gene>
    <name evidence="10" type="primary">cydD</name>
    <name evidence="10" type="ORF">QF205_01675</name>
</gene>
<dbReference type="Pfam" id="PF00005">
    <property type="entry name" value="ABC_tran"/>
    <property type="match status" value="1"/>
</dbReference>
<dbReference type="CDD" id="cd03228">
    <property type="entry name" value="ABCC_MRP_Like"/>
    <property type="match status" value="1"/>
</dbReference>
<dbReference type="SMART" id="SM00382">
    <property type="entry name" value="AAA"/>
    <property type="match status" value="1"/>
</dbReference>
<evidence type="ECO:0000259" key="9">
    <source>
        <dbReference type="PROSITE" id="PS50929"/>
    </source>
</evidence>
<organism evidence="10 11">
    <name type="scientific">Luteimonas composti</name>
    <dbReference type="NCBI Taxonomy" id="398257"/>
    <lineage>
        <taxon>Bacteria</taxon>
        <taxon>Pseudomonadati</taxon>
        <taxon>Pseudomonadota</taxon>
        <taxon>Gammaproteobacteria</taxon>
        <taxon>Lysobacterales</taxon>
        <taxon>Lysobacteraceae</taxon>
        <taxon>Luteimonas</taxon>
    </lineage>
</organism>
<dbReference type="Gene3D" id="3.40.50.300">
    <property type="entry name" value="P-loop containing nucleotide triphosphate hydrolases"/>
    <property type="match status" value="1"/>
</dbReference>
<dbReference type="RefSeq" id="WP_280940994.1">
    <property type="nucleotide sequence ID" value="NZ_JARYGX010000004.1"/>
</dbReference>
<reference evidence="10" key="2">
    <citation type="submission" date="2023-04" db="EMBL/GenBank/DDBJ databases">
        <authorList>
            <person name="Sun J.-Q."/>
        </authorList>
    </citation>
    <scope>NUCLEOTIDE SEQUENCE</scope>
    <source>
        <strain evidence="10">CC-YY355</strain>
    </source>
</reference>
<keyword evidence="4" id="KW-0067">ATP-binding</keyword>
<evidence type="ECO:0000256" key="6">
    <source>
        <dbReference type="ARBA" id="ARBA00023136"/>
    </source>
</evidence>
<dbReference type="PROSITE" id="PS50893">
    <property type="entry name" value="ABC_TRANSPORTER_2"/>
    <property type="match status" value="1"/>
</dbReference>
<dbReference type="PROSITE" id="PS00211">
    <property type="entry name" value="ABC_TRANSPORTER_1"/>
    <property type="match status" value="1"/>
</dbReference>
<dbReference type="InterPro" id="IPR039421">
    <property type="entry name" value="Type_1_exporter"/>
</dbReference>
<name>A0ABT6MN07_9GAMM</name>